<name>A0A7I8DVK3_9FIRM</name>
<accession>A0A7I8DVK3</accession>
<dbReference type="InterPro" id="IPR050988">
    <property type="entry name" value="Mannitol_DH/Oxidoreductase"/>
</dbReference>
<dbReference type="PANTHER" id="PTHR43362">
    <property type="entry name" value="MANNITOL DEHYDROGENASE DSF1-RELATED"/>
    <property type="match status" value="1"/>
</dbReference>
<proteinExistence type="predicted"/>
<feature type="domain" description="Mannitol dehydrogenase N-terminal" evidence="3">
    <location>
        <begin position="40"/>
        <end position="306"/>
    </location>
</feature>
<dbReference type="KEGG" id="acht:bsdcttw_34070"/>
<dbReference type="AlphaFoldDB" id="A0A7I8DVK3"/>
<dbReference type="InterPro" id="IPR013328">
    <property type="entry name" value="6PGD_dom2"/>
</dbReference>
<dbReference type="Pfam" id="PF01232">
    <property type="entry name" value="Mannitol_dh"/>
    <property type="match status" value="1"/>
</dbReference>
<dbReference type="PANTHER" id="PTHR43362:SF1">
    <property type="entry name" value="MANNITOL DEHYDROGENASE 2-RELATED"/>
    <property type="match status" value="1"/>
</dbReference>
<dbReference type="InterPro" id="IPR013118">
    <property type="entry name" value="Mannitol_DH_C"/>
</dbReference>
<dbReference type="InterPro" id="IPR013131">
    <property type="entry name" value="Mannitol_DH_N"/>
</dbReference>
<evidence type="ECO:0000256" key="1">
    <source>
        <dbReference type="ARBA" id="ARBA00023002"/>
    </source>
</evidence>
<dbReference type="SUPFAM" id="SSF48179">
    <property type="entry name" value="6-phosphogluconate dehydrogenase C-terminal domain-like"/>
    <property type="match status" value="1"/>
</dbReference>
<keyword evidence="1" id="KW-0560">Oxidoreductase</keyword>
<keyword evidence="6" id="KW-1185">Reference proteome</keyword>
<reference evidence="5 6" key="2">
    <citation type="submission" date="2020-08" db="EMBL/GenBank/DDBJ databases">
        <authorList>
            <person name="Ueki A."/>
            <person name="Tonouchi A."/>
        </authorList>
    </citation>
    <scope>NUCLEOTIDE SEQUENCE [LARGE SCALE GENOMIC DNA]</scope>
    <source>
        <strain evidence="5 6">CTTW</strain>
    </source>
</reference>
<feature type="domain" description="Mannitol dehydrogenase C-terminal" evidence="4">
    <location>
        <begin position="317"/>
        <end position="509"/>
    </location>
</feature>
<sequence>MKLSLEGLKDEKKWVTEGYELPHFNIDRMRQETLETPEWIHFGGGNIFRAFPAYICQKLLNDGIQKTGIIVAEGFDYEIIEKIYDRYNNLSILATLQPDGNIEKAIISSVAEALCMDTGNTQHWSRLINIFQAPSLKIASFTITEKGYSLTDQEQQYTKEVLHDFEQGPDQVRSYMGKLTALCYERFKTGELPLTLISMDNCSHNGTKLKAAVLLIAEKWVESGRVDFRFLEYVKHKITYPWTMIDKITPRPAKEVEEHLLATGLEDIGVCTTSRNTYCAPFVNAEEPQYLVIEDDFAAERPKLEKEGVIFTTKETVDQVEKMKVCTCLNPLHTALAIFGCLLGYEKISDEMQDQELKKLVYKLGYEEGLPVVHNPGIIKPEHFLEEVLTKRLPNPFIPDTPQRIACDTSLKLSIRFGETIKAYLRKESKPSLTIIPLVLAGWCRYLMGIDDSGNPFALSPDPALASLTPMFRDIKLGMESDVHSRLQQLLSREDIFGLNLYEAGLGEQVEGYFIEMTKGTHAVYNTLVKYLGQE</sequence>
<evidence type="ECO:0000256" key="2">
    <source>
        <dbReference type="ARBA" id="ARBA00048615"/>
    </source>
</evidence>
<dbReference type="RefSeq" id="WP_185256052.1">
    <property type="nucleotide sequence ID" value="NZ_AP023368.1"/>
</dbReference>
<reference evidence="5 6" key="1">
    <citation type="submission" date="2020-08" db="EMBL/GenBank/DDBJ databases">
        <title>Draft genome sequencing of an Anaerocolumna strain isolated from anoxic soil subjected to BSD treatment.</title>
        <authorList>
            <person name="Uek A."/>
            <person name="Tonouchi A."/>
        </authorList>
    </citation>
    <scope>NUCLEOTIDE SEQUENCE [LARGE SCALE GENOMIC DNA]</scope>
    <source>
        <strain evidence="5 6">CTTW</strain>
    </source>
</reference>
<protein>
    <submittedName>
        <fullName evidence="5">Mannitol dehydrogenase</fullName>
    </submittedName>
</protein>
<dbReference type="EMBL" id="AP023368">
    <property type="protein sequence ID" value="BCK00367.1"/>
    <property type="molecule type" value="Genomic_DNA"/>
</dbReference>
<gene>
    <name evidence="5" type="ORF">bsdcttw_34070</name>
</gene>
<dbReference type="InterPro" id="IPR036291">
    <property type="entry name" value="NAD(P)-bd_dom_sf"/>
</dbReference>
<comment type="catalytic activity">
    <reaction evidence="2">
        <text>D-mannitol 1-phosphate + NAD(+) = beta-D-fructose 6-phosphate + NADH + H(+)</text>
        <dbReference type="Rhea" id="RHEA:19661"/>
        <dbReference type="ChEBI" id="CHEBI:15378"/>
        <dbReference type="ChEBI" id="CHEBI:57540"/>
        <dbReference type="ChEBI" id="CHEBI:57634"/>
        <dbReference type="ChEBI" id="CHEBI:57945"/>
        <dbReference type="ChEBI" id="CHEBI:61381"/>
        <dbReference type="EC" id="1.1.1.17"/>
    </reaction>
</comment>
<evidence type="ECO:0000259" key="3">
    <source>
        <dbReference type="Pfam" id="PF01232"/>
    </source>
</evidence>
<organism evidence="5 6">
    <name type="scientific">Anaerocolumna chitinilytica</name>
    <dbReference type="NCBI Taxonomy" id="1727145"/>
    <lineage>
        <taxon>Bacteria</taxon>
        <taxon>Bacillati</taxon>
        <taxon>Bacillota</taxon>
        <taxon>Clostridia</taxon>
        <taxon>Lachnospirales</taxon>
        <taxon>Lachnospiraceae</taxon>
        <taxon>Anaerocolumna</taxon>
    </lineage>
</organism>
<dbReference type="Gene3D" id="3.40.50.720">
    <property type="entry name" value="NAD(P)-binding Rossmann-like Domain"/>
    <property type="match status" value="1"/>
</dbReference>
<evidence type="ECO:0000313" key="5">
    <source>
        <dbReference type="EMBL" id="BCK00367.1"/>
    </source>
</evidence>
<dbReference type="InterPro" id="IPR008927">
    <property type="entry name" value="6-PGluconate_DH-like_C_sf"/>
</dbReference>
<evidence type="ECO:0000259" key="4">
    <source>
        <dbReference type="Pfam" id="PF08125"/>
    </source>
</evidence>
<dbReference type="SUPFAM" id="SSF51735">
    <property type="entry name" value="NAD(P)-binding Rossmann-fold domains"/>
    <property type="match status" value="1"/>
</dbReference>
<dbReference type="Proteomes" id="UP000515703">
    <property type="component" value="Chromosome"/>
</dbReference>
<dbReference type="Pfam" id="PF08125">
    <property type="entry name" value="Mannitol_dh_C"/>
    <property type="match status" value="1"/>
</dbReference>
<dbReference type="Gene3D" id="1.10.1040.10">
    <property type="entry name" value="N-(1-d-carboxylethyl)-l-norvaline Dehydrogenase, domain 2"/>
    <property type="match status" value="1"/>
</dbReference>
<dbReference type="GO" id="GO:0008926">
    <property type="term" value="F:mannitol-1-phosphate 5-dehydrogenase activity"/>
    <property type="evidence" value="ECO:0007669"/>
    <property type="project" value="UniProtKB-EC"/>
</dbReference>
<evidence type="ECO:0000313" key="6">
    <source>
        <dbReference type="Proteomes" id="UP000515703"/>
    </source>
</evidence>